<dbReference type="RefSeq" id="WP_278058272.1">
    <property type="nucleotide sequence ID" value="NZ_CP121247.1"/>
</dbReference>
<name>A0ABT9NBM8_9ACTO</name>
<organism evidence="2 3">
    <name type="scientific">Arcanobacterium wilhelmae</name>
    <dbReference type="NCBI Taxonomy" id="1803177"/>
    <lineage>
        <taxon>Bacteria</taxon>
        <taxon>Bacillati</taxon>
        <taxon>Actinomycetota</taxon>
        <taxon>Actinomycetes</taxon>
        <taxon>Actinomycetales</taxon>
        <taxon>Actinomycetaceae</taxon>
        <taxon>Arcanobacterium</taxon>
    </lineage>
</organism>
<dbReference type="Proteomes" id="UP001235966">
    <property type="component" value="Unassembled WGS sequence"/>
</dbReference>
<feature type="domain" description="YdhG-like" evidence="1">
    <location>
        <begin position="29"/>
        <end position="122"/>
    </location>
</feature>
<evidence type="ECO:0000313" key="3">
    <source>
        <dbReference type="Proteomes" id="UP001235966"/>
    </source>
</evidence>
<evidence type="ECO:0000313" key="2">
    <source>
        <dbReference type="EMBL" id="MDP9800806.1"/>
    </source>
</evidence>
<keyword evidence="3" id="KW-1185">Reference proteome</keyword>
<comment type="caution">
    <text evidence="2">The sequence shown here is derived from an EMBL/GenBank/DDBJ whole genome shotgun (WGS) entry which is preliminary data.</text>
</comment>
<dbReference type="SUPFAM" id="SSF159888">
    <property type="entry name" value="YdhG-like"/>
    <property type="match status" value="1"/>
</dbReference>
<dbReference type="Gene3D" id="3.90.1150.200">
    <property type="match status" value="1"/>
</dbReference>
<dbReference type="EMBL" id="JAUSQW010000001">
    <property type="protein sequence ID" value="MDP9800806.1"/>
    <property type="molecule type" value="Genomic_DNA"/>
</dbReference>
<evidence type="ECO:0000259" key="1">
    <source>
        <dbReference type="Pfam" id="PF08818"/>
    </source>
</evidence>
<proteinExistence type="predicted"/>
<sequence>MATVIADGHEPVREFFADWLATIPVPENRERAARILEWVRAEFPQLGFRFAWRQPMFTDHGTFIIGFSPAREHLAFAPEKEGIEHFASAFAQAGLTHGSRLARMRWDAPVPWDLLRDVIEFQIAQKAGITSFWRK</sequence>
<gene>
    <name evidence="2" type="ORF">J2S49_000882</name>
</gene>
<dbReference type="InterPro" id="IPR014922">
    <property type="entry name" value="YdhG-like"/>
</dbReference>
<protein>
    <submittedName>
        <fullName evidence="2">Uncharacterized protein YdhG (YjbR/CyaY superfamily)</fullName>
    </submittedName>
</protein>
<dbReference type="Pfam" id="PF08818">
    <property type="entry name" value="DUF1801"/>
    <property type="match status" value="1"/>
</dbReference>
<reference evidence="2 3" key="1">
    <citation type="submission" date="2023-07" db="EMBL/GenBank/DDBJ databases">
        <title>Sequencing the genomes of 1000 actinobacteria strains.</title>
        <authorList>
            <person name="Klenk H.-P."/>
        </authorList>
    </citation>
    <scope>NUCLEOTIDE SEQUENCE [LARGE SCALE GENOMIC DNA]</scope>
    <source>
        <strain evidence="2 3">DSM 102162</strain>
    </source>
</reference>
<accession>A0ABT9NBM8</accession>